<dbReference type="InterPro" id="IPR023214">
    <property type="entry name" value="HAD_sf"/>
</dbReference>
<dbReference type="InterPro" id="IPR006379">
    <property type="entry name" value="HAD-SF_hydro_IIB"/>
</dbReference>
<dbReference type="Pfam" id="PF08282">
    <property type="entry name" value="Hydrolase_3"/>
    <property type="match status" value="1"/>
</dbReference>
<dbReference type="InterPro" id="IPR036412">
    <property type="entry name" value="HAD-like_sf"/>
</dbReference>
<dbReference type="Gene3D" id="3.30.1240.10">
    <property type="match status" value="1"/>
</dbReference>
<dbReference type="PANTHER" id="PTHR10000">
    <property type="entry name" value="PHOSPHOSERINE PHOSPHATASE"/>
    <property type="match status" value="1"/>
</dbReference>
<dbReference type="Gene3D" id="3.40.50.1000">
    <property type="entry name" value="HAD superfamily/HAD-like"/>
    <property type="match status" value="1"/>
</dbReference>
<sequence length="263" mass="29803">MIKLAVFDVDGTLVEEGNKGFSEKTLLMLNQLQKNGIKVAIASGRPPFFVKGSLNKEFTFDYYVCVNGAYVADKNFKEVNRSPLSLEDVESLIKDFIKFDDAVMFQFDDAAYCYNGNKRITSMVSHWIGRIDVLVDHRKDRNRHLKDLPLGVVCNIDPAHMDYYQTKYPHLAFDAFSEDHYDIHMDNYSKADGVKIIADAQGIKMDEVIAFGDNYNDLQMLEAVGIGVAMGNALDEVKKVADYVAKNVEDDGTYYTCKHFELI</sequence>
<dbReference type="RefSeq" id="WP_307407840.1">
    <property type="nucleotide sequence ID" value="NZ_JAUSUR010000003.1"/>
</dbReference>
<dbReference type="SFLD" id="SFLDG01140">
    <property type="entry name" value="C2.B:_Phosphomannomutase_and_P"/>
    <property type="match status" value="1"/>
</dbReference>
<dbReference type="InterPro" id="IPR000150">
    <property type="entry name" value="Cof"/>
</dbReference>
<dbReference type="SUPFAM" id="SSF56784">
    <property type="entry name" value="HAD-like"/>
    <property type="match status" value="1"/>
</dbReference>
<dbReference type="EMBL" id="JAUSUR010000003">
    <property type="protein sequence ID" value="MDQ0361264.1"/>
    <property type="molecule type" value="Genomic_DNA"/>
</dbReference>
<comment type="caution">
    <text evidence="1">The sequence shown here is derived from an EMBL/GenBank/DDBJ whole genome shotgun (WGS) entry which is preliminary data.</text>
</comment>
<gene>
    <name evidence="1" type="ORF">J2S15_002011</name>
</gene>
<keyword evidence="2" id="KW-1185">Reference proteome</keyword>
<reference evidence="1 2" key="1">
    <citation type="submission" date="2023-07" db="EMBL/GenBank/DDBJ databases">
        <title>Genomic Encyclopedia of Type Strains, Phase IV (KMG-IV): sequencing the most valuable type-strain genomes for metagenomic binning, comparative biology and taxonomic classification.</title>
        <authorList>
            <person name="Goeker M."/>
        </authorList>
    </citation>
    <scope>NUCLEOTIDE SEQUENCE [LARGE SCALE GENOMIC DNA]</scope>
    <source>
        <strain evidence="1 2">DSM 16784</strain>
    </source>
</reference>
<organism evidence="1 2">
    <name type="scientific">Breznakia pachnodae</name>
    <dbReference type="NCBI Taxonomy" id="265178"/>
    <lineage>
        <taxon>Bacteria</taxon>
        <taxon>Bacillati</taxon>
        <taxon>Bacillota</taxon>
        <taxon>Erysipelotrichia</taxon>
        <taxon>Erysipelotrichales</taxon>
        <taxon>Erysipelotrichaceae</taxon>
        <taxon>Breznakia</taxon>
    </lineage>
</organism>
<dbReference type="PANTHER" id="PTHR10000:SF25">
    <property type="entry name" value="PHOSPHATASE YKRA-RELATED"/>
    <property type="match status" value="1"/>
</dbReference>
<protein>
    <submittedName>
        <fullName evidence="1">Cof subfamily protein (Haloacid dehalogenase superfamily)</fullName>
    </submittedName>
</protein>
<evidence type="ECO:0000313" key="1">
    <source>
        <dbReference type="EMBL" id="MDQ0361264.1"/>
    </source>
</evidence>
<dbReference type="NCBIfam" id="TIGR00099">
    <property type="entry name" value="Cof-subfamily"/>
    <property type="match status" value="1"/>
</dbReference>
<name>A0ABU0E3D9_9FIRM</name>
<dbReference type="SFLD" id="SFLDS00003">
    <property type="entry name" value="Haloacid_Dehalogenase"/>
    <property type="match status" value="1"/>
</dbReference>
<proteinExistence type="predicted"/>
<dbReference type="PROSITE" id="PS01229">
    <property type="entry name" value="COF_2"/>
    <property type="match status" value="1"/>
</dbReference>
<dbReference type="Proteomes" id="UP001230220">
    <property type="component" value="Unassembled WGS sequence"/>
</dbReference>
<evidence type="ECO:0000313" key="2">
    <source>
        <dbReference type="Proteomes" id="UP001230220"/>
    </source>
</evidence>
<accession>A0ABU0E3D9</accession>
<dbReference type="NCBIfam" id="TIGR01484">
    <property type="entry name" value="HAD-SF-IIB"/>
    <property type="match status" value="1"/>
</dbReference>